<dbReference type="PRINTS" id="PR00377">
    <property type="entry name" value="IMPHPHTASES"/>
</dbReference>
<protein>
    <submittedName>
        <fullName evidence="3">Inositol monophosphatase</fullName>
    </submittedName>
</protein>
<evidence type="ECO:0000256" key="1">
    <source>
        <dbReference type="ARBA" id="ARBA00009759"/>
    </source>
</evidence>
<keyword evidence="4" id="KW-1185">Reference proteome</keyword>
<evidence type="ECO:0000256" key="2">
    <source>
        <dbReference type="PIRSR" id="PIRSR600760-2"/>
    </source>
</evidence>
<keyword evidence="2" id="KW-0479">Metal-binding</keyword>
<comment type="caution">
    <text evidence="3">The sequence shown here is derived from an EMBL/GenBank/DDBJ whole genome shotgun (WGS) entry which is preliminary data.</text>
</comment>
<keyword evidence="2" id="KW-0460">Magnesium</keyword>
<feature type="binding site" evidence="2">
    <location>
        <position position="208"/>
    </location>
    <ligand>
        <name>Mg(2+)</name>
        <dbReference type="ChEBI" id="CHEBI:18420"/>
        <label>1</label>
        <note>catalytic</note>
    </ligand>
</feature>
<dbReference type="GO" id="GO:0007165">
    <property type="term" value="P:signal transduction"/>
    <property type="evidence" value="ECO:0007669"/>
    <property type="project" value="TreeGrafter"/>
</dbReference>
<organism evidence="3 4">
    <name type="scientific">Pseudomonas cavernicola</name>
    <dbReference type="NCBI Taxonomy" id="2320866"/>
    <lineage>
        <taxon>Bacteria</taxon>
        <taxon>Pseudomonadati</taxon>
        <taxon>Pseudomonadota</taxon>
        <taxon>Gammaproteobacteria</taxon>
        <taxon>Pseudomonadales</taxon>
        <taxon>Pseudomonadaceae</taxon>
        <taxon>Pseudomonas</taxon>
    </lineage>
</organism>
<feature type="binding site" evidence="2">
    <location>
        <position position="63"/>
    </location>
    <ligand>
        <name>Mg(2+)</name>
        <dbReference type="ChEBI" id="CHEBI:18420"/>
        <label>1</label>
        <note>catalytic</note>
    </ligand>
</feature>
<dbReference type="Pfam" id="PF00459">
    <property type="entry name" value="Inositol_P"/>
    <property type="match status" value="1"/>
</dbReference>
<dbReference type="Proteomes" id="UP000284021">
    <property type="component" value="Unassembled WGS sequence"/>
</dbReference>
<evidence type="ECO:0000313" key="4">
    <source>
        <dbReference type="Proteomes" id="UP000284021"/>
    </source>
</evidence>
<dbReference type="SUPFAM" id="SSF56655">
    <property type="entry name" value="Carbohydrate phosphatase"/>
    <property type="match status" value="1"/>
</dbReference>
<sequence length="273" mass="29375">MDLSKLLILAIERVRAAGQLLIAEWQRPTGPRGQGDKAEIDVEIEAVLRRDLLQLLECDFWGEETGHSLTGHQLCWVVDPNDGTSDFLRGLKGSAISVGLLQDSVPILGVVFAPVTEDRGADCIAWAEGMPHLLRNDQEIMVDLSQQDLTMGSPVMVSAAAASKPRLNAELCAPGVFVAMPSIAYRLARVAAGDGVSAVSIFPLSAHDVVAGHALLRGAAGVLLDQDGQPIRYRTEADMEIVSRRCFGGAPRACTMLAARDWERILREPESTG</sequence>
<dbReference type="OrthoDB" id="9785695at2"/>
<dbReference type="GO" id="GO:0006020">
    <property type="term" value="P:inositol metabolic process"/>
    <property type="evidence" value="ECO:0007669"/>
    <property type="project" value="TreeGrafter"/>
</dbReference>
<comment type="cofactor">
    <cofactor evidence="2">
        <name>Mg(2+)</name>
        <dbReference type="ChEBI" id="CHEBI:18420"/>
    </cofactor>
</comment>
<feature type="binding site" evidence="2">
    <location>
        <position position="82"/>
    </location>
    <ligand>
        <name>Mg(2+)</name>
        <dbReference type="ChEBI" id="CHEBI:18420"/>
        <label>1</label>
        <note>catalytic</note>
    </ligand>
</feature>
<dbReference type="PANTHER" id="PTHR20854">
    <property type="entry name" value="INOSITOL MONOPHOSPHATASE"/>
    <property type="match status" value="1"/>
</dbReference>
<dbReference type="GO" id="GO:0046872">
    <property type="term" value="F:metal ion binding"/>
    <property type="evidence" value="ECO:0007669"/>
    <property type="project" value="UniProtKB-KW"/>
</dbReference>
<dbReference type="Gene3D" id="3.30.540.10">
    <property type="entry name" value="Fructose-1,6-Bisphosphatase, subunit A, domain 1"/>
    <property type="match status" value="1"/>
</dbReference>
<reference evidence="3 4" key="1">
    <citation type="submission" date="2018-09" db="EMBL/GenBank/DDBJ databases">
        <authorList>
            <person name="Zhu H."/>
        </authorList>
    </citation>
    <scope>NUCLEOTIDE SEQUENCE [LARGE SCALE GENOMIC DNA]</scope>
    <source>
        <strain evidence="3 4">K1S02-6</strain>
    </source>
</reference>
<dbReference type="GO" id="GO:0008934">
    <property type="term" value="F:inositol monophosphate 1-phosphatase activity"/>
    <property type="evidence" value="ECO:0007669"/>
    <property type="project" value="TreeGrafter"/>
</dbReference>
<accession>A0A418XPH7</accession>
<feature type="binding site" evidence="2">
    <location>
        <position position="79"/>
    </location>
    <ligand>
        <name>Mg(2+)</name>
        <dbReference type="ChEBI" id="CHEBI:18420"/>
        <label>1</label>
        <note>catalytic</note>
    </ligand>
</feature>
<dbReference type="InterPro" id="IPR000760">
    <property type="entry name" value="Inositol_monophosphatase-like"/>
</dbReference>
<name>A0A418XPH7_9PSED</name>
<evidence type="ECO:0000313" key="3">
    <source>
        <dbReference type="EMBL" id="RJG14358.1"/>
    </source>
</evidence>
<comment type="similarity">
    <text evidence="1">Belongs to the inositol monophosphatase superfamily.</text>
</comment>
<dbReference type="AlphaFoldDB" id="A0A418XPH7"/>
<proteinExistence type="inferred from homology"/>
<dbReference type="Gene3D" id="3.40.190.80">
    <property type="match status" value="1"/>
</dbReference>
<dbReference type="PANTHER" id="PTHR20854:SF4">
    <property type="entry name" value="INOSITOL-1-MONOPHOSPHATASE-RELATED"/>
    <property type="match status" value="1"/>
</dbReference>
<dbReference type="EMBL" id="QYUR01000002">
    <property type="protein sequence ID" value="RJG14358.1"/>
    <property type="molecule type" value="Genomic_DNA"/>
</dbReference>
<gene>
    <name evidence="3" type="ORF">D3879_06490</name>
</gene>